<gene>
    <name evidence="1" type="ORF">FJQ98_16500</name>
</gene>
<keyword evidence="2" id="KW-1185">Reference proteome</keyword>
<protein>
    <recommendedName>
        <fullName evidence="3">PIR Superfamily Protein</fullName>
    </recommendedName>
</protein>
<accession>A0ABX7ALQ7</accession>
<dbReference type="RefSeq" id="WP_053595692.1">
    <property type="nucleotide sequence ID" value="NZ_CP067341.1"/>
</dbReference>
<reference evidence="1 2" key="1">
    <citation type="submission" date="2020-01" db="EMBL/GenBank/DDBJ databases">
        <authorList>
            <person name="Liu G."/>
            <person name="Liu B."/>
        </authorList>
    </citation>
    <scope>NUCLEOTIDE SEQUENCE [LARGE SCALE GENOMIC DNA]</scope>
    <source>
        <strain evidence="1 2">FJAT-51161</strain>
    </source>
</reference>
<dbReference type="InterPro" id="IPR043733">
    <property type="entry name" value="DUF5677"/>
</dbReference>
<proteinExistence type="predicted"/>
<evidence type="ECO:0000313" key="2">
    <source>
        <dbReference type="Proteomes" id="UP000596049"/>
    </source>
</evidence>
<evidence type="ECO:0000313" key="1">
    <source>
        <dbReference type="EMBL" id="QQP10846.1"/>
    </source>
</evidence>
<sequence length="234" mass="27913">MDLNNIMSEVREAHYRIYEHSVENKQDINALDQSLIFLSSNAFLELKSLVVLVENKAYHGTYSLCRSILEKFIYMRYILEKDSMNRAEDFQLSNLKSWIEIYEKTKKMYPEQVPPIDKNELNECKKPFISSKDKYKWYCGSGTNSISRLFKYFKKDKYGYYYMKYSGETHGNDSIAKFIDTFKLNYDKEQYDNSEVVYIALEAFCDILKSLIDHYNLKEIVTYSNIYEEYTVKL</sequence>
<organism evidence="1 2">
    <name type="scientific">Lysinibacillus agricola</name>
    <dbReference type="NCBI Taxonomy" id="2590012"/>
    <lineage>
        <taxon>Bacteria</taxon>
        <taxon>Bacillati</taxon>
        <taxon>Bacillota</taxon>
        <taxon>Bacilli</taxon>
        <taxon>Bacillales</taxon>
        <taxon>Bacillaceae</taxon>
        <taxon>Lysinibacillus</taxon>
    </lineage>
</organism>
<dbReference type="Pfam" id="PF18928">
    <property type="entry name" value="DUF5677"/>
    <property type="match status" value="1"/>
</dbReference>
<name>A0ABX7ALQ7_9BACI</name>
<dbReference type="Proteomes" id="UP000596049">
    <property type="component" value="Chromosome"/>
</dbReference>
<dbReference type="EMBL" id="CP067341">
    <property type="protein sequence ID" value="QQP10846.1"/>
    <property type="molecule type" value="Genomic_DNA"/>
</dbReference>
<evidence type="ECO:0008006" key="3">
    <source>
        <dbReference type="Google" id="ProtNLM"/>
    </source>
</evidence>